<proteinExistence type="predicted"/>
<dbReference type="AlphaFoldDB" id="L1NFL4"/>
<protein>
    <submittedName>
        <fullName evidence="1">Uncharacterized protein</fullName>
    </submittedName>
</protein>
<dbReference type="PATRIC" id="fig|1127696.3.peg.485"/>
<organism evidence="1 2">
    <name type="scientific">Porphyromonas catoniae F0037</name>
    <dbReference type="NCBI Taxonomy" id="1127696"/>
    <lineage>
        <taxon>Bacteria</taxon>
        <taxon>Pseudomonadati</taxon>
        <taxon>Bacteroidota</taxon>
        <taxon>Bacteroidia</taxon>
        <taxon>Bacteroidales</taxon>
        <taxon>Porphyromonadaceae</taxon>
        <taxon>Porphyromonas</taxon>
    </lineage>
</organism>
<reference evidence="1 2" key="1">
    <citation type="submission" date="2012-05" db="EMBL/GenBank/DDBJ databases">
        <authorList>
            <person name="Weinstock G."/>
            <person name="Sodergren E."/>
            <person name="Lobos E.A."/>
            <person name="Fulton L."/>
            <person name="Fulton R."/>
            <person name="Courtney L."/>
            <person name="Fronick C."/>
            <person name="O'Laughlin M."/>
            <person name="Godfrey J."/>
            <person name="Wilson R.M."/>
            <person name="Miner T."/>
            <person name="Farmer C."/>
            <person name="Delehaunty K."/>
            <person name="Cordes M."/>
            <person name="Minx P."/>
            <person name="Tomlinson C."/>
            <person name="Chen J."/>
            <person name="Wollam A."/>
            <person name="Pepin K.H."/>
            <person name="Bhonagiri V."/>
            <person name="Zhang X."/>
            <person name="Suruliraj S."/>
            <person name="Warren W."/>
            <person name="Mitreva M."/>
            <person name="Mardis E.R."/>
            <person name="Wilson R.K."/>
        </authorList>
    </citation>
    <scope>NUCLEOTIDE SEQUENCE [LARGE SCALE GENOMIC DNA]</scope>
    <source>
        <strain evidence="1 2">F0037</strain>
    </source>
</reference>
<sequence length="53" mass="6300">MDIYEWVTSATHGWVVKKMYEWVVTGIKEWGVVKRDGIHLLQIYYLPLLAPCY</sequence>
<dbReference type="EMBL" id="AMEQ01000018">
    <property type="protein sequence ID" value="EKY02163.1"/>
    <property type="molecule type" value="Genomic_DNA"/>
</dbReference>
<evidence type="ECO:0000313" key="1">
    <source>
        <dbReference type="EMBL" id="EKY02163.1"/>
    </source>
</evidence>
<dbReference type="STRING" id="1127696.HMPREF9134_00552"/>
<accession>L1NFL4</accession>
<comment type="caution">
    <text evidence="1">The sequence shown here is derived from an EMBL/GenBank/DDBJ whole genome shotgun (WGS) entry which is preliminary data.</text>
</comment>
<dbReference type="Proteomes" id="UP000010408">
    <property type="component" value="Unassembled WGS sequence"/>
</dbReference>
<dbReference type="HOGENOM" id="CLU_3064650_0_0_10"/>
<evidence type="ECO:0000313" key="2">
    <source>
        <dbReference type="Proteomes" id="UP000010408"/>
    </source>
</evidence>
<gene>
    <name evidence="1" type="ORF">HMPREF9134_00552</name>
</gene>
<name>L1NFL4_9PORP</name>